<dbReference type="AlphaFoldDB" id="A0A3E2HCL7"/>
<evidence type="ECO:0000256" key="9">
    <source>
        <dbReference type="ARBA" id="ARBA00034045"/>
    </source>
</evidence>
<accession>A0A3E2HCL7</accession>
<dbReference type="EC" id="3.1.1.74" evidence="3 12"/>
<evidence type="ECO:0000256" key="2">
    <source>
        <dbReference type="ARBA" id="ARBA00007534"/>
    </source>
</evidence>
<keyword evidence="8 11" id="KW-1015">Disulfide bond</keyword>
<feature type="chain" id="PRO_5017496091" description="Cutinase" evidence="12">
    <location>
        <begin position="19"/>
        <end position="250"/>
    </location>
</feature>
<evidence type="ECO:0000256" key="10">
    <source>
        <dbReference type="PIRSR" id="PIRSR611150-1"/>
    </source>
</evidence>
<feature type="non-terminal residue" evidence="13">
    <location>
        <position position="1"/>
    </location>
</feature>
<feature type="disulfide bond" evidence="11">
    <location>
        <begin position="82"/>
        <end position="158"/>
    </location>
</feature>
<comment type="caution">
    <text evidence="13">The sequence shown here is derived from an EMBL/GenBank/DDBJ whole genome shotgun (WGS) entry which is preliminary data.</text>
</comment>
<feature type="active site" evidence="10">
    <location>
        <position position="221"/>
    </location>
</feature>
<dbReference type="PROSITE" id="PS00155">
    <property type="entry name" value="CUTINASE_1"/>
    <property type="match status" value="1"/>
</dbReference>
<evidence type="ECO:0000256" key="4">
    <source>
        <dbReference type="ARBA" id="ARBA00022487"/>
    </source>
</evidence>
<protein>
    <recommendedName>
        <fullName evidence="3 12">Cutinase</fullName>
        <ecNumber evidence="3 12">3.1.1.74</ecNumber>
    </recommendedName>
</protein>
<evidence type="ECO:0000256" key="7">
    <source>
        <dbReference type="ARBA" id="ARBA00022801"/>
    </source>
</evidence>
<reference evidence="13 14" key="1">
    <citation type="submission" date="2018-05" db="EMBL/GenBank/DDBJ databases">
        <title>Draft genome sequence of Scytalidium lignicola DSM 105466, a ubiquitous saprotrophic fungus.</title>
        <authorList>
            <person name="Buettner E."/>
            <person name="Gebauer A.M."/>
            <person name="Hofrichter M."/>
            <person name="Liers C."/>
            <person name="Kellner H."/>
        </authorList>
    </citation>
    <scope>NUCLEOTIDE SEQUENCE [LARGE SCALE GENOMIC DNA]</scope>
    <source>
        <strain evidence="13 14">DSM 105466</strain>
    </source>
</reference>
<comment type="catalytic activity">
    <reaction evidence="9 12">
        <text>cutin + H2O = cutin monomers.</text>
        <dbReference type="EC" id="3.1.1.74"/>
    </reaction>
</comment>
<dbReference type="GO" id="GO:0016052">
    <property type="term" value="P:carbohydrate catabolic process"/>
    <property type="evidence" value="ECO:0007669"/>
    <property type="project" value="TreeGrafter"/>
</dbReference>
<dbReference type="PANTHER" id="PTHR48250:SF1">
    <property type="entry name" value="CUTINASE"/>
    <property type="match status" value="1"/>
</dbReference>
<evidence type="ECO:0000256" key="1">
    <source>
        <dbReference type="ARBA" id="ARBA00004613"/>
    </source>
</evidence>
<dbReference type="SUPFAM" id="SSF53474">
    <property type="entry name" value="alpha/beta-Hydrolases"/>
    <property type="match status" value="1"/>
</dbReference>
<dbReference type="Gene3D" id="3.40.50.1820">
    <property type="entry name" value="alpha/beta hydrolase"/>
    <property type="match status" value="1"/>
</dbReference>
<keyword evidence="5 12" id="KW-0964">Secreted</keyword>
<evidence type="ECO:0000313" key="13">
    <source>
        <dbReference type="EMBL" id="RFU30882.1"/>
    </source>
</evidence>
<feature type="disulfide bond" evidence="11">
    <location>
        <begin position="217"/>
        <end position="224"/>
    </location>
</feature>
<feature type="signal peptide" evidence="12">
    <location>
        <begin position="1"/>
        <end position="18"/>
    </location>
</feature>
<dbReference type="PANTHER" id="PTHR48250">
    <property type="entry name" value="CUTINASE 2-RELATED"/>
    <property type="match status" value="1"/>
</dbReference>
<comment type="similarity">
    <text evidence="2 12">Belongs to the cutinase family.</text>
</comment>
<comment type="subcellular location">
    <subcellularLocation>
        <location evidence="1 12">Secreted</location>
    </subcellularLocation>
</comment>
<dbReference type="InterPro" id="IPR011150">
    <property type="entry name" value="Cutinase_monf"/>
</dbReference>
<dbReference type="InterPro" id="IPR043580">
    <property type="entry name" value="CUTINASE_1"/>
</dbReference>
<keyword evidence="4 12" id="KW-0719">Serine esterase</keyword>
<dbReference type="OrthoDB" id="3225429at2759"/>
<dbReference type="EMBL" id="NCSJ02000089">
    <property type="protein sequence ID" value="RFU30882.1"/>
    <property type="molecule type" value="Genomic_DNA"/>
</dbReference>
<feature type="active site" description="Proton donor/acceptor" evidence="10">
    <location>
        <position position="234"/>
    </location>
</feature>
<keyword evidence="6 12" id="KW-0732">Signal</keyword>
<dbReference type="Proteomes" id="UP000258309">
    <property type="component" value="Unassembled WGS sequence"/>
</dbReference>
<name>A0A3E2HCL7_SCYLI</name>
<evidence type="ECO:0000256" key="6">
    <source>
        <dbReference type="ARBA" id="ARBA00022729"/>
    </source>
</evidence>
<evidence type="ECO:0000256" key="3">
    <source>
        <dbReference type="ARBA" id="ARBA00013095"/>
    </source>
</evidence>
<evidence type="ECO:0000256" key="5">
    <source>
        <dbReference type="ARBA" id="ARBA00022525"/>
    </source>
</evidence>
<gene>
    <name evidence="13" type="ORF">B7463_g5434</name>
</gene>
<evidence type="ECO:0000256" key="11">
    <source>
        <dbReference type="PIRSR" id="PIRSR611150-2"/>
    </source>
</evidence>
<proteinExistence type="inferred from homology"/>
<comment type="function">
    <text evidence="12">Catalyzes the hydrolysis of complex carboxylic polyesters found in the cell wall of plants. Degrades cutin, a macromolecule that forms the structure of the plant cuticle.</text>
</comment>
<dbReference type="PRINTS" id="PR00129">
    <property type="entry name" value="CUTINASE"/>
</dbReference>
<evidence type="ECO:0000256" key="8">
    <source>
        <dbReference type="ARBA" id="ARBA00023157"/>
    </source>
</evidence>
<dbReference type="GO" id="GO:0005576">
    <property type="term" value="C:extracellular region"/>
    <property type="evidence" value="ECO:0007669"/>
    <property type="project" value="UniProtKB-SubCell"/>
</dbReference>
<keyword evidence="14" id="KW-1185">Reference proteome</keyword>
<dbReference type="OMA" id="QWMADNC"/>
<evidence type="ECO:0000313" key="14">
    <source>
        <dbReference type="Proteomes" id="UP000258309"/>
    </source>
</evidence>
<dbReference type="InterPro" id="IPR029058">
    <property type="entry name" value="AB_hydrolase_fold"/>
</dbReference>
<dbReference type="InterPro" id="IPR000675">
    <property type="entry name" value="Cutinase/axe"/>
</dbReference>
<dbReference type="SMART" id="SM01110">
    <property type="entry name" value="Cutinase"/>
    <property type="match status" value="1"/>
</dbReference>
<evidence type="ECO:0000256" key="12">
    <source>
        <dbReference type="RuleBase" id="RU361263"/>
    </source>
</evidence>
<dbReference type="GO" id="GO:0050525">
    <property type="term" value="F:cutinase activity"/>
    <property type="evidence" value="ECO:0007669"/>
    <property type="project" value="UniProtKB-UniRule"/>
</dbReference>
<feature type="non-terminal residue" evidence="13">
    <location>
        <position position="250"/>
    </location>
</feature>
<organism evidence="13 14">
    <name type="scientific">Scytalidium lignicola</name>
    <name type="common">Hyphomycete</name>
    <dbReference type="NCBI Taxonomy" id="5539"/>
    <lineage>
        <taxon>Eukaryota</taxon>
        <taxon>Fungi</taxon>
        <taxon>Dikarya</taxon>
        <taxon>Ascomycota</taxon>
        <taxon>Pezizomycotina</taxon>
        <taxon>Leotiomycetes</taxon>
        <taxon>Leotiomycetes incertae sedis</taxon>
        <taxon>Scytalidium</taxon>
    </lineage>
</organism>
<dbReference type="Pfam" id="PF01083">
    <property type="entry name" value="Cutinase"/>
    <property type="match status" value="1"/>
</dbReference>
<dbReference type="FunFam" id="3.40.50.1820:FF:000244">
    <property type="entry name" value="Cutinase"/>
    <property type="match status" value="1"/>
</dbReference>
<feature type="active site" description="Nucleophile" evidence="10">
    <location>
        <position position="169"/>
    </location>
</feature>
<keyword evidence="7 12" id="KW-0378">Hydrolase</keyword>
<sequence>MKISPIWFFIHLFGLVLSIPVTLPGLEERETSFNFLLTTILDNLPQVDGTIEAVTGILTTFEQVIADVTGIPSTYNELGRLCTPYTVIFARGTSEPGNVGLIVGPPFFEALTSLVGSSALTIQGVNNYAASIAGYLEGGDPNGSAEMASQIKSAVASCPDTKLIVSGYSQGGQIVHNAISQLPAATAQAISSVVIFGDPDSGTPIPNVDASKVLIICHPGDNICLNGDLILVPHLTYASNALQAANFVVE</sequence>